<dbReference type="Bgee" id="ENSGGOG00000041553">
    <property type="expression patterns" value="Expressed in heart and 1 other cell type or tissue"/>
</dbReference>
<dbReference type="GO" id="GO:0008190">
    <property type="term" value="F:eukaryotic initiation factor 4E binding"/>
    <property type="evidence" value="ECO:0000318"/>
    <property type="project" value="GO_Central"/>
</dbReference>
<reference evidence="4 5" key="2">
    <citation type="journal article" date="2012" name="Nature">
        <title>Insights into hominid evolution from the gorilla genome sequence.</title>
        <authorList>
            <person name="Scally A."/>
            <person name="Dutheil J.Y."/>
            <person name="Hillier L.W."/>
            <person name="Jordan G.E."/>
            <person name="Goodhead I."/>
            <person name="Herrero J."/>
            <person name="Hobolth A."/>
            <person name="Lappalainen T."/>
            <person name="Mailund T."/>
            <person name="Marques-Bonet T."/>
            <person name="McCarthy S."/>
            <person name="Montgomery S.H."/>
            <person name="Schwalie P.C."/>
            <person name="Tang Y.A."/>
            <person name="Ward M.C."/>
            <person name="Xue Y."/>
            <person name="Yngvadottir B."/>
            <person name="Alkan C."/>
            <person name="Andersen L.N."/>
            <person name="Ayub Q."/>
            <person name="Ball E.V."/>
            <person name="Beal K."/>
            <person name="Bradley B.J."/>
            <person name="Chen Y."/>
            <person name="Clee C.M."/>
            <person name="Fitzgerald S."/>
            <person name="Graves T.A."/>
            <person name="Gu Y."/>
            <person name="Heath P."/>
            <person name="Heger A."/>
            <person name="Karakoc E."/>
            <person name="Kolb-Kokocinski A."/>
            <person name="Laird G.K."/>
            <person name="Lunter G."/>
            <person name="Meader S."/>
            <person name="Mort M."/>
            <person name="Mullikin J.C."/>
            <person name="Munch K."/>
            <person name="O'Connor T.D."/>
            <person name="Phillips A.D."/>
            <person name="Prado-Martinez J."/>
            <person name="Rogers A.S."/>
            <person name="Sajjadian S."/>
            <person name="Schmidt D."/>
            <person name="Shaw K."/>
            <person name="Simpson J.T."/>
            <person name="Stenson P.D."/>
            <person name="Turner D.J."/>
            <person name="Vigilant L."/>
            <person name="Vilella A.J."/>
            <person name="Whitener W."/>
            <person name="Zhu B."/>
            <person name="Cooper D.N."/>
            <person name="de Jong P."/>
            <person name="Dermitzakis E.T."/>
            <person name="Eichler E.E."/>
            <person name="Flicek P."/>
            <person name="Goldman N."/>
            <person name="Mundy N.I."/>
            <person name="Ning Z."/>
            <person name="Odom D.T."/>
            <person name="Ponting C.P."/>
            <person name="Quail M.A."/>
            <person name="Ryder O.A."/>
            <person name="Searle S.M."/>
            <person name="Warren W.C."/>
            <person name="Wilson R.K."/>
            <person name="Schierup M.H."/>
            <person name="Rogers J."/>
            <person name="Tyler-Smith C."/>
            <person name="Durbin R."/>
        </authorList>
    </citation>
    <scope>NUCLEOTIDE SEQUENCE [LARGE SCALE GENOMIC DNA]</scope>
</reference>
<dbReference type="Proteomes" id="UP000001519">
    <property type="component" value="Chromosome 15"/>
</dbReference>
<dbReference type="GO" id="GO:0048167">
    <property type="term" value="P:regulation of synaptic plasticity"/>
    <property type="evidence" value="ECO:0000318"/>
    <property type="project" value="GO_Central"/>
</dbReference>
<comment type="similarity">
    <text evidence="1">Belongs to the eIF4E-binding protein family.</text>
</comment>
<dbReference type="GO" id="GO:0045947">
    <property type="term" value="P:negative regulation of translational initiation"/>
    <property type="evidence" value="ECO:0000318"/>
    <property type="project" value="GO_Central"/>
</dbReference>
<dbReference type="PANTHER" id="PTHR12669">
    <property type="entry name" value="EUKARYOTIC TRANSLATION INITIATION FACTOR 4E-BINDING PROTEIN"/>
    <property type="match status" value="1"/>
</dbReference>
<dbReference type="GeneTree" id="ENSGT00940000155342"/>
<dbReference type="GO" id="GO:0030371">
    <property type="term" value="F:translation repressor activity"/>
    <property type="evidence" value="ECO:0000318"/>
    <property type="project" value="GO_Central"/>
</dbReference>
<dbReference type="Pfam" id="PF05456">
    <property type="entry name" value="eIF_4EBP"/>
    <property type="match status" value="1"/>
</dbReference>
<evidence type="ECO:0000256" key="3">
    <source>
        <dbReference type="ARBA" id="ARBA00023193"/>
    </source>
</evidence>
<keyword evidence="3" id="KW-0652">Protein synthesis inhibitor</keyword>
<reference evidence="4" key="4">
    <citation type="submission" date="2025-09" db="UniProtKB">
        <authorList>
            <consortium name="Ensembl"/>
        </authorList>
    </citation>
    <scope>IDENTIFICATION</scope>
</reference>
<evidence type="ECO:0008006" key="6">
    <source>
        <dbReference type="Google" id="ProtNLM"/>
    </source>
</evidence>
<reference evidence="4" key="3">
    <citation type="submission" date="2025-08" db="UniProtKB">
        <authorList>
            <consortium name="Ensembl"/>
        </authorList>
    </citation>
    <scope>IDENTIFICATION</scope>
</reference>
<keyword evidence="5" id="KW-1185">Reference proteome</keyword>
<protein>
    <recommendedName>
        <fullName evidence="6">Eukaryotic translation initiation factor 4E binding protein 2</fullName>
    </recommendedName>
</protein>
<dbReference type="InParanoid" id="A0A2I2ZUT4"/>
<dbReference type="Ensembl" id="ENSGGOT00000044007.1">
    <property type="protein sequence ID" value="ENSGGOP00000051000.1"/>
    <property type="gene ID" value="ENSGGOG00000041553.1"/>
</dbReference>
<proteinExistence type="inferred from homology"/>
<dbReference type="STRING" id="9593.ENSGGOP00000051000"/>
<dbReference type="PANTHER" id="PTHR12669:SF16">
    <property type="entry name" value="EUKARYOTIC TRANSLATION INITIATION FACTOR 4E BINDING PROTEIN 2"/>
    <property type="match status" value="1"/>
</dbReference>
<dbReference type="InterPro" id="IPR008606">
    <property type="entry name" value="EIF4EBP"/>
</dbReference>
<dbReference type="AlphaFoldDB" id="A0A2I2ZUT4"/>
<accession>A0A2I2ZUT4</accession>
<dbReference type="OMA" id="VNDADHM"/>
<name>A0A2I2ZUT4_GORGO</name>
<evidence type="ECO:0000313" key="5">
    <source>
        <dbReference type="Proteomes" id="UP000001519"/>
    </source>
</evidence>
<dbReference type="EMBL" id="CABD030095825">
    <property type="status" value="NOT_ANNOTATED_CDS"/>
    <property type="molecule type" value="Genomic_DNA"/>
</dbReference>
<evidence type="ECO:0000256" key="1">
    <source>
        <dbReference type="ARBA" id="ARBA00005480"/>
    </source>
</evidence>
<reference evidence="5" key="1">
    <citation type="submission" date="2011-05" db="EMBL/GenBank/DDBJ databases">
        <title>Insights into the evolution of the great apes provided by the gorilla genome.</title>
        <authorList>
            <person name="Scally A."/>
        </authorList>
    </citation>
    <scope>NUCLEOTIDE SEQUENCE [LARGE SCALE GENOMIC DNA]</scope>
</reference>
<evidence type="ECO:0000256" key="2">
    <source>
        <dbReference type="ARBA" id="ARBA00022845"/>
    </source>
</evidence>
<sequence>MSSSAGSGHQPSQSRAFPTHTVAISDAAQLPHDYCTTPEGTLFSTTPGETQIIYDRKFLLDLRSSPMAQTPPAICPISRESLTPQVEVNNLNNLNNHDRKHALEMDI</sequence>
<organism evidence="4 5">
    <name type="scientific">Gorilla gorilla gorilla</name>
    <name type="common">Western lowland gorilla</name>
    <dbReference type="NCBI Taxonomy" id="9595"/>
    <lineage>
        <taxon>Eukaryota</taxon>
        <taxon>Metazoa</taxon>
        <taxon>Chordata</taxon>
        <taxon>Craniata</taxon>
        <taxon>Vertebrata</taxon>
        <taxon>Euteleostomi</taxon>
        <taxon>Mammalia</taxon>
        <taxon>Eutheria</taxon>
        <taxon>Euarchontoglires</taxon>
        <taxon>Primates</taxon>
        <taxon>Haplorrhini</taxon>
        <taxon>Catarrhini</taxon>
        <taxon>Hominidae</taxon>
        <taxon>Gorilla</taxon>
    </lineage>
</organism>
<evidence type="ECO:0000313" key="4">
    <source>
        <dbReference type="Ensembl" id="ENSGGOP00000051000.1"/>
    </source>
</evidence>
<keyword evidence="2" id="KW-0810">Translation regulation</keyword>